<comment type="similarity">
    <text evidence="1">Belongs to the selenium-binding protein family.</text>
</comment>
<dbReference type="PANTHER" id="PTHR23300:SF0">
    <property type="entry name" value="METHANETHIOL OXIDASE"/>
    <property type="match status" value="1"/>
</dbReference>
<dbReference type="AlphaFoldDB" id="A0AAV8Y8R0"/>
<accession>A0AAV8Y8R0</accession>
<keyword evidence="4" id="KW-1185">Reference proteome</keyword>
<gene>
    <name evidence="3" type="ORF">NQ314_008668</name>
</gene>
<evidence type="ECO:0008006" key="5">
    <source>
        <dbReference type="Google" id="ProtNLM"/>
    </source>
</evidence>
<reference evidence="3" key="1">
    <citation type="journal article" date="2023" name="Insect Mol. Biol.">
        <title>Genome sequencing provides insights into the evolution of gene families encoding plant cell wall-degrading enzymes in longhorned beetles.</title>
        <authorList>
            <person name="Shin N.R."/>
            <person name="Okamura Y."/>
            <person name="Kirsch R."/>
            <person name="Pauchet Y."/>
        </authorList>
    </citation>
    <scope>NUCLEOTIDE SEQUENCE</scope>
    <source>
        <strain evidence="3">RBIC_L_NR</strain>
    </source>
</reference>
<dbReference type="PANTHER" id="PTHR23300">
    <property type="entry name" value="METHANETHIOL OXIDASE"/>
    <property type="match status" value="1"/>
</dbReference>
<dbReference type="Proteomes" id="UP001162156">
    <property type="component" value="Unassembled WGS sequence"/>
</dbReference>
<keyword evidence="2" id="KW-0711">Selenium</keyword>
<dbReference type="EMBL" id="JANEYF010002394">
    <property type="protein sequence ID" value="KAJ8947167.1"/>
    <property type="molecule type" value="Genomic_DNA"/>
</dbReference>
<comment type="caution">
    <text evidence="3">The sequence shown here is derived from an EMBL/GenBank/DDBJ whole genome shotgun (WGS) entry which is preliminary data.</text>
</comment>
<dbReference type="Pfam" id="PF05694">
    <property type="entry name" value="SBP56"/>
    <property type="match status" value="2"/>
</dbReference>
<evidence type="ECO:0000256" key="1">
    <source>
        <dbReference type="ARBA" id="ARBA00005606"/>
    </source>
</evidence>
<proteinExistence type="inferred from homology"/>
<evidence type="ECO:0000313" key="3">
    <source>
        <dbReference type="EMBL" id="KAJ8947167.1"/>
    </source>
</evidence>
<evidence type="ECO:0000313" key="4">
    <source>
        <dbReference type="Proteomes" id="UP001162156"/>
    </source>
</evidence>
<dbReference type="InterPro" id="IPR008826">
    <property type="entry name" value="Se-bd"/>
</dbReference>
<sequence length="271" mass="29780">MAKTGPGYASPLDAMKKGPREEILYVVAVQPKQGGGKTDLLATVDVDPKSPTYCQIIHRLRTGNEDDELHHSGWNVCSSCYVTKGCCAVPTRDKLVLPALGSDRVYIVDTGKNLRAPEIHKVIDASEMVDHDCRTPHTAHCLATGEIMISIMGDKEGNGKCDFILIDGTTYKTKEDEELSEPPKPLYIKKGRRFYGAPQMLQLSLDGTRLYVSTSIFSPWDKQIYPEMVANGGSIVKLDVDTVNGGIKLDEDFLVDFGEGPDGPLLPHEMR</sequence>
<dbReference type="GO" id="GO:0008430">
    <property type="term" value="F:selenium binding"/>
    <property type="evidence" value="ECO:0007669"/>
    <property type="project" value="InterPro"/>
</dbReference>
<evidence type="ECO:0000256" key="2">
    <source>
        <dbReference type="ARBA" id="ARBA00023266"/>
    </source>
</evidence>
<organism evidence="3 4">
    <name type="scientific">Rhamnusium bicolor</name>
    <dbReference type="NCBI Taxonomy" id="1586634"/>
    <lineage>
        <taxon>Eukaryota</taxon>
        <taxon>Metazoa</taxon>
        <taxon>Ecdysozoa</taxon>
        <taxon>Arthropoda</taxon>
        <taxon>Hexapoda</taxon>
        <taxon>Insecta</taxon>
        <taxon>Pterygota</taxon>
        <taxon>Neoptera</taxon>
        <taxon>Endopterygota</taxon>
        <taxon>Coleoptera</taxon>
        <taxon>Polyphaga</taxon>
        <taxon>Cucujiformia</taxon>
        <taxon>Chrysomeloidea</taxon>
        <taxon>Cerambycidae</taxon>
        <taxon>Lepturinae</taxon>
        <taxon>Rhagiini</taxon>
        <taxon>Rhamnusium</taxon>
    </lineage>
</organism>
<name>A0AAV8Y8R0_9CUCU</name>
<protein>
    <recommendedName>
        <fullName evidence="5">Selenium-binding protein 1</fullName>
    </recommendedName>
</protein>